<keyword evidence="4" id="KW-1185">Reference proteome</keyword>
<dbReference type="RefSeq" id="WP_070320765.1">
    <property type="nucleotide sequence ID" value="NZ_CP194061.1"/>
</dbReference>
<dbReference type="Pfam" id="PF13349">
    <property type="entry name" value="DUF4097"/>
    <property type="match status" value="1"/>
</dbReference>
<comment type="caution">
    <text evidence="3">The sequence shown here is derived from an EMBL/GenBank/DDBJ whole genome shotgun (WGS) entry which is preliminary data.</text>
</comment>
<reference evidence="3 4" key="1">
    <citation type="submission" date="2023-07" db="EMBL/GenBank/DDBJ databases">
        <title>Sequencing the genomes of 1000 actinobacteria strains.</title>
        <authorList>
            <person name="Klenk H.-P."/>
        </authorList>
    </citation>
    <scope>NUCLEOTIDE SEQUENCE [LARGE SCALE GENOMIC DNA]</scope>
    <source>
        <strain evidence="3 4">DSM 14785</strain>
    </source>
</reference>
<evidence type="ECO:0000256" key="1">
    <source>
        <dbReference type="SAM" id="MobiDB-lite"/>
    </source>
</evidence>
<protein>
    <recommendedName>
        <fullName evidence="2">DUF4097 domain-containing protein</fullName>
    </recommendedName>
</protein>
<dbReference type="Gene3D" id="2.60.450.20">
    <property type="match status" value="1"/>
</dbReference>
<gene>
    <name evidence="3" type="ORF">JO380_002147</name>
</gene>
<feature type="region of interest" description="Disordered" evidence="1">
    <location>
        <begin position="287"/>
        <end position="326"/>
    </location>
</feature>
<proteinExistence type="predicted"/>
<evidence type="ECO:0000313" key="4">
    <source>
        <dbReference type="Proteomes" id="UP001240250"/>
    </source>
</evidence>
<evidence type="ECO:0000259" key="2">
    <source>
        <dbReference type="Pfam" id="PF13349"/>
    </source>
</evidence>
<organism evidence="3 4">
    <name type="scientific">Cellulomonas iranensis</name>
    <dbReference type="NCBI Taxonomy" id="76862"/>
    <lineage>
        <taxon>Bacteria</taxon>
        <taxon>Bacillati</taxon>
        <taxon>Actinomycetota</taxon>
        <taxon>Actinomycetes</taxon>
        <taxon>Micrococcales</taxon>
        <taxon>Cellulomonadaceae</taxon>
        <taxon>Cellulomonas</taxon>
    </lineage>
</organism>
<feature type="domain" description="DUF4097" evidence="2">
    <location>
        <begin position="105"/>
        <end position="243"/>
    </location>
</feature>
<dbReference type="Proteomes" id="UP001240250">
    <property type="component" value="Unassembled WGS sequence"/>
</dbReference>
<evidence type="ECO:0000313" key="3">
    <source>
        <dbReference type="EMBL" id="MDQ0425766.1"/>
    </source>
</evidence>
<feature type="compositionally biased region" description="Low complexity" evidence="1">
    <location>
        <begin position="1"/>
        <end position="16"/>
    </location>
</feature>
<dbReference type="EMBL" id="JAUSVM010000001">
    <property type="protein sequence ID" value="MDQ0425766.1"/>
    <property type="molecule type" value="Genomic_DNA"/>
</dbReference>
<feature type="region of interest" description="Disordered" evidence="1">
    <location>
        <begin position="1"/>
        <end position="26"/>
    </location>
</feature>
<name>A0ABU0GM13_9CELL</name>
<dbReference type="InterPro" id="IPR047002">
    <property type="entry name" value="Tcp10_C_sf"/>
</dbReference>
<dbReference type="InterPro" id="IPR025164">
    <property type="entry name" value="Toastrack_DUF4097"/>
</dbReference>
<sequence>MTTPTTPAAPAPAAADTPPPVGRPSRRGRVLTIVGAVLAGICVAQLAQQGLAELTATTETTTESVPAAAVVEIVADGSVTVLATTGDTVEVERRTRALWRTPDSSTEQGDDRVVVRHTCGWRFIGTCRTSTSVRLPEGTDLVVRTSDGDVDAEGAVATATVRTSSGHVTVVGASGAVTARSSDGSVSVSDVGGAVQARTSSGRVEIIGAGGAVAARSSDGDVMVRDAGGGVEARTSSGRVEVDGAGGTTSARSSDGAVLVAGVDGDVSAVTSSGRVTVHGTGAPVALDMSTSSGRQTVDAPTDPGASRSVTIRSSDGDVSYLGPRG</sequence>
<accession>A0ABU0GM13</accession>